<evidence type="ECO:0000256" key="8">
    <source>
        <dbReference type="ARBA" id="ARBA00047883"/>
    </source>
</evidence>
<accession>C6LBN2</accession>
<dbReference type="Proteomes" id="UP000005561">
    <property type="component" value="Unassembled WGS sequence"/>
</dbReference>
<dbReference type="InterPro" id="IPR034291">
    <property type="entry name" value="TMP_synthase"/>
</dbReference>
<evidence type="ECO:0000256" key="10">
    <source>
        <dbReference type="RuleBase" id="RU003826"/>
    </source>
</evidence>
<feature type="binding site" evidence="9">
    <location>
        <begin position="143"/>
        <end position="145"/>
    </location>
    <ligand>
        <name>2-[(2R,5Z)-2-carboxy-4-methylthiazol-5(2H)-ylidene]ethyl phosphate</name>
        <dbReference type="ChEBI" id="CHEBI:62899"/>
    </ligand>
</feature>
<comment type="similarity">
    <text evidence="9 10">Belongs to the thiamine-phosphate synthase family.</text>
</comment>
<evidence type="ECO:0000256" key="7">
    <source>
        <dbReference type="ARBA" id="ARBA00047851"/>
    </source>
</evidence>
<evidence type="ECO:0000313" key="14">
    <source>
        <dbReference type="Proteomes" id="UP000005561"/>
    </source>
</evidence>
<feature type="binding site" evidence="9">
    <location>
        <begin position="193"/>
        <end position="194"/>
    </location>
    <ligand>
        <name>2-[(2R,5Z)-2-carboxy-4-methylthiazol-5(2H)-ylidene]ethyl phosphate</name>
        <dbReference type="ChEBI" id="CHEBI:62899"/>
    </ligand>
</feature>
<dbReference type="GO" id="GO:0009228">
    <property type="term" value="P:thiamine biosynthetic process"/>
    <property type="evidence" value="ECO:0007669"/>
    <property type="project" value="UniProtKB-KW"/>
</dbReference>
<dbReference type="HAMAP" id="MF_00097">
    <property type="entry name" value="TMP_synthase"/>
    <property type="match status" value="1"/>
</dbReference>
<evidence type="ECO:0000256" key="11">
    <source>
        <dbReference type="RuleBase" id="RU004253"/>
    </source>
</evidence>
<evidence type="ECO:0000256" key="2">
    <source>
        <dbReference type="ARBA" id="ARBA00022679"/>
    </source>
</evidence>
<feature type="domain" description="Thiamine phosphate synthase/TenI" evidence="12">
    <location>
        <begin position="16"/>
        <end position="196"/>
    </location>
</feature>
<gene>
    <name evidence="9 13" type="primary">thiE</name>
    <name evidence="13" type="ORF">BRYFOR_06027</name>
</gene>
<dbReference type="GO" id="GO:0005737">
    <property type="term" value="C:cytoplasm"/>
    <property type="evidence" value="ECO:0007669"/>
    <property type="project" value="TreeGrafter"/>
</dbReference>
<comment type="catalytic activity">
    <reaction evidence="6 9 10">
        <text>4-methyl-5-(2-phosphooxyethyl)-thiazole + 4-amino-2-methyl-5-(diphosphooxymethyl)pyrimidine + H(+) = thiamine phosphate + diphosphate</text>
        <dbReference type="Rhea" id="RHEA:22328"/>
        <dbReference type="ChEBI" id="CHEBI:15378"/>
        <dbReference type="ChEBI" id="CHEBI:33019"/>
        <dbReference type="ChEBI" id="CHEBI:37575"/>
        <dbReference type="ChEBI" id="CHEBI:57841"/>
        <dbReference type="ChEBI" id="CHEBI:58296"/>
        <dbReference type="EC" id="2.5.1.3"/>
    </reaction>
</comment>
<feature type="binding site" evidence="9">
    <location>
        <position position="98"/>
    </location>
    <ligand>
        <name>Mg(2+)</name>
        <dbReference type="ChEBI" id="CHEBI:18420"/>
    </ligand>
</feature>
<dbReference type="InterPro" id="IPR013785">
    <property type="entry name" value="Aldolase_TIM"/>
</dbReference>
<dbReference type="CDD" id="cd00564">
    <property type="entry name" value="TMP_TenI"/>
    <property type="match status" value="1"/>
</dbReference>
<dbReference type="Pfam" id="PF02581">
    <property type="entry name" value="TMP-TENI"/>
    <property type="match status" value="1"/>
</dbReference>
<evidence type="ECO:0000259" key="12">
    <source>
        <dbReference type="Pfam" id="PF02581"/>
    </source>
</evidence>
<dbReference type="Gene3D" id="3.20.20.70">
    <property type="entry name" value="Aldolase class I"/>
    <property type="match status" value="1"/>
</dbReference>
<keyword evidence="4 9" id="KW-0460">Magnesium</keyword>
<feature type="binding site" evidence="9">
    <location>
        <position position="146"/>
    </location>
    <ligand>
        <name>4-amino-2-methyl-5-(diphosphooxymethyl)pyrimidine</name>
        <dbReference type="ChEBI" id="CHEBI:57841"/>
    </ligand>
</feature>
<keyword evidence="14" id="KW-1185">Reference proteome</keyword>
<keyword evidence="2 9" id="KW-0808">Transferase</keyword>
<dbReference type="OrthoDB" id="9812206at2"/>
<dbReference type="UniPathway" id="UPA00060">
    <property type="reaction ID" value="UER00141"/>
</dbReference>
<feature type="binding site" evidence="9">
    <location>
        <position position="79"/>
    </location>
    <ligand>
        <name>Mg(2+)</name>
        <dbReference type="ChEBI" id="CHEBI:18420"/>
    </ligand>
</feature>
<dbReference type="PANTHER" id="PTHR20857">
    <property type="entry name" value="THIAMINE-PHOSPHATE PYROPHOSPHORYLASE"/>
    <property type="match status" value="1"/>
</dbReference>
<feature type="binding site" evidence="9">
    <location>
        <begin position="46"/>
        <end position="50"/>
    </location>
    <ligand>
        <name>4-amino-2-methyl-5-(diphosphooxymethyl)pyrimidine</name>
        <dbReference type="ChEBI" id="CHEBI:57841"/>
    </ligand>
</feature>
<evidence type="ECO:0000256" key="1">
    <source>
        <dbReference type="ARBA" id="ARBA00005165"/>
    </source>
</evidence>
<dbReference type="EC" id="2.5.1.3" evidence="9"/>
<dbReference type="AlphaFoldDB" id="C6LBN2"/>
<feature type="binding site" evidence="9">
    <location>
        <position position="117"/>
    </location>
    <ligand>
        <name>4-amino-2-methyl-5-(diphosphooxymethyl)pyrimidine</name>
        <dbReference type="ChEBI" id="CHEBI:57841"/>
    </ligand>
</feature>
<comment type="cofactor">
    <cofactor evidence="9">
        <name>Mg(2+)</name>
        <dbReference type="ChEBI" id="CHEBI:18420"/>
    </cofactor>
    <text evidence="9">Binds 1 Mg(2+) ion per subunit.</text>
</comment>
<dbReference type="SUPFAM" id="SSF51391">
    <property type="entry name" value="Thiamin phosphate synthase"/>
    <property type="match status" value="1"/>
</dbReference>
<evidence type="ECO:0000256" key="9">
    <source>
        <dbReference type="HAMAP-Rule" id="MF_00097"/>
    </source>
</evidence>
<dbReference type="STRING" id="168384.SAMN05660368_00607"/>
<evidence type="ECO:0000256" key="3">
    <source>
        <dbReference type="ARBA" id="ARBA00022723"/>
    </source>
</evidence>
<evidence type="ECO:0000256" key="5">
    <source>
        <dbReference type="ARBA" id="ARBA00022977"/>
    </source>
</evidence>
<keyword evidence="3 9" id="KW-0479">Metal-binding</keyword>
<dbReference type="FunFam" id="3.20.20.70:FF:000096">
    <property type="entry name" value="Thiamine-phosphate synthase"/>
    <property type="match status" value="1"/>
</dbReference>
<keyword evidence="5 9" id="KW-0784">Thiamine biosynthesis</keyword>
<feature type="binding site" evidence="9">
    <location>
        <position position="78"/>
    </location>
    <ligand>
        <name>4-amino-2-methyl-5-(diphosphooxymethyl)pyrimidine</name>
        <dbReference type="ChEBI" id="CHEBI:57841"/>
    </ligand>
</feature>
<dbReference type="EMBL" id="ACCL02000004">
    <property type="protein sequence ID" value="EET61835.1"/>
    <property type="molecule type" value="Genomic_DNA"/>
</dbReference>
<dbReference type="InterPro" id="IPR022998">
    <property type="entry name" value="ThiamineP_synth_TenI"/>
</dbReference>
<dbReference type="eggNOG" id="COG0352">
    <property type="taxonomic scope" value="Bacteria"/>
</dbReference>
<dbReference type="InterPro" id="IPR036206">
    <property type="entry name" value="ThiamineP_synth_sf"/>
</dbReference>
<evidence type="ECO:0000256" key="4">
    <source>
        <dbReference type="ARBA" id="ARBA00022842"/>
    </source>
</evidence>
<organism evidence="13 14">
    <name type="scientific">Marvinbryantia formatexigens DSM 14469</name>
    <dbReference type="NCBI Taxonomy" id="478749"/>
    <lineage>
        <taxon>Bacteria</taxon>
        <taxon>Bacillati</taxon>
        <taxon>Bacillota</taxon>
        <taxon>Clostridia</taxon>
        <taxon>Lachnospirales</taxon>
        <taxon>Lachnospiraceae</taxon>
        <taxon>Marvinbryantia</taxon>
    </lineage>
</organism>
<name>C6LBN2_9FIRM</name>
<evidence type="ECO:0000313" key="13">
    <source>
        <dbReference type="EMBL" id="EET61835.1"/>
    </source>
</evidence>
<evidence type="ECO:0000256" key="6">
    <source>
        <dbReference type="ARBA" id="ARBA00047334"/>
    </source>
</evidence>
<dbReference type="GO" id="GO:0000287">
    <property type="term" value="F:magnesium ion binding"/>
    <property type="evidence" value="ECO:0007669"/>
    <property type="project" value="UniProtKB-UniRule"/>
</dbReference>
<reference evidence="13" key="1">
    <citation type="submission" date="2009-07" db="EMBL/GenBank/DDBJ databases">
        <authorList>
            <person name="Weinstock G."/>
            <person name="Sodergren E."/>
            <person name="Clifton S."/>
            <person name="Fulton L."/>
            <person name="Fulton B."/>
            <person name="Courtney L."/>
            <person name="Fronick C."/>
            <person name="Harrison M."/>
            <person name="Strong C."/>
            <person name="Farmer C."/>
            <person name="Delahaunty K."/>
            <person name="Markovic C."/>
            <person name="Hall O."/>
            <person name="Minx P."/>
            <person name="Tomlinson C."/>
            <person name="Mitreva M."/>
            <person name="Nelson J."/>
            <person name="Hou S."/>
            <person name="Wollam A."/>
            <person name="Pepin K.H."/>
            <person name="Johnson M."/>
            <person name="Bhonagiri V."/>
            <person name="Nash W.E."/>
            <person name="Warren W."/>
            <person name="Chinwalla A."/>
            <person name="Mardis E.R."/>
            <person name="Wilson R.K."/>
        </authorList>
    </citation>
    <scope>NUCLEOTIDE SEQUENCE [LARGE SCALE GENOMIC DNA]</scope>
    <source>
        <strain evidence="13">DSM 14469</strain>
    </source>
</reference>
<dbReference type="RefSeq" id="WP_006860824.1">
    <property type="nucleotide sequence ID" value="NZ_ACCL02000004.1"/>
</dbReference>
<comment type="caution">
    <text evidence="13">The sequence shown here is derived from an EMBL/GenBank/DDBJ whole genome shotgun (WGS) entry which is preliminary data.</text>
</comment>
<comment type="catalytic activity">
    <reaction evidence="8 9 10">
        <text>2-[(2R,5Z)-2-carboxy-4-methylthiazol-5(2H)-ylidene]ethyl phosphate + 4-amino-2-methyl-5-(diphosphooxymethyl)pyrimidine + 2 H(+) = thiamine phosphate + CO2 + diphosphate</text>
        <dbReference type="Rhea" id="RHEA:47844"/>
        <dbReference type="ChEBI" id="CHEBI:15378"/>
        <dbReference type="ChEBI" id="CHEBI:16526"/>
        <dbReference type="ChEBI" id="CHEBI:33019"/>
        <dbReference type="ChEBI" id="CHEBI:37575"/>
        <dbReference type="ChEBI" id="CHEBI:57841"/>
        <dbReference type="ChEBI" id="CHEBI:62899"/>
        <dbReference type="EC" id="2.5.1.3"/>
    </reaction>
</comment>
<protein>
    <recommendedName>
        <fullName evidence="9">Thiamine-phosphate synthase</fullName>
        <shortName evidence="9">TP synthase</shortName>
        <shortName evidence="9">TPS</shortName>
        <ecNumber evidence="9">2.5.1.3</ecNumber>
    </recommendedName>
    <alternativeName>
        <fullName evidence="9">Thiamine-phosphate pyrophosphorylase</fullName>
        <shortName evidence="9">TMP pyrophosphorylase</shortName>
        <shortName evidence="9">TMP-PPase</shortName>
    </alternativeName>
</protein>
<comment type="pathway">
    <text evidence="1 9 11">Cofactor biosynthesis; thiamine diphosphate biosynthesis; thiamine phosphate from 4-amino-2-methyl-5-diphosphomethylpyrimidine and 4-methyl-5-(2-phosphoethyl)-thiazole: step 1/1.</text>
</comment>
<dbReference type="GO" id="GO:0009229">
    <property type="term" value="P:thiamine diphosphate biosynthetic process"/>
    <property type="evidence" value="ECO:0007669"/>
    <property type="project" value="UniProtKB-UniRule"/>
</dbReference>
<comment type="catalytic activity">
    <reaction evidence="7 9 10">
        <text>2-(2-carboxy-4-methylthiazol-5-yl)ethyl phosphate + 4-amino-2-methyl-5-(diphosphooxymethyl)pyrimidine + 2 H(+) = thiamine phosphate + CO2 + diphosphate</text>
        <dbReference type="Rhea" id="RHEA:47848"/>
        <dbReference type="ChEBI" id="CHEBI:15378"/>
        <dbReference type="ChEBI" id="CHEBI:16526"/>
        <dbReference type="ChEBI" id="CHEBI:33019"/>
        <dbReference type="ChEBI" id="CHEBI:37575"/>
        <dbReference type="ChEBI" id="CHEBI:57841"/>
        <dbReference type="ChEBI" id="CHEBI:62890"/>
        <dbReference type="EC" id="2.5.1.3"/>
    </reaction>
</comment>
<dbReference type="PANTHER" id="PTHR20857:SF15">
    <property type="entry name" value="THIAMINE-PHOSPHATE SYNTHASE"/>
    <property type="match status" value="1"/>
</dbReference>
<feature type="binding site" evidence="9">
    <location>
        <position position="173"/>
    </location>
    <ligand>
        <name>2-[(2R,5Z)-2-carboxy-4-methylthiazol-5(2H)-ylidene]ethyl phosphate</name>
        <dbReference type="ChEBI" id="CHEBI:62899"/>
    </ligand>
</feature>
<dbReference type="NCBIfam" id="TIGR00693">
    <property type="entry name" value="thiE"/>
    <property type="match status" value="1"/>
</dbReference>
<proteinExistence type="inferred from homology"/>
<comment type="function">
    <text evidence="9">Condenses 4-methyl-5-(beta-hydroxyethyl)thiazole monophosphate (THZ-P) and 2-methyl-4-amino-5-hydroxymethyl pyrimidine pyrophosphate (HMP-PP) to form thiamine monophosphate (TMP).</text>
</comment>
<dbReference type="GO" id="GO:0004789">
    <property type="term" value="F:thiamine-phosphate diphosphorylase activity"/>
    <property type="evidence" value="ECO:0007669"/>
    <property type="project" value="UniProtKB-UniRule"/>
</dbReference>
<sequence length="224" mass="24412">MKFAKSTQSVRDAMLLYAVTDRMWLNGRRLCDVVEEAVKGGATMVQLREKELSFTEFLSEAAEIKKVCEKYRVPFIINDNIEVALACDADGVHVGQSDMEAARVREKIGAGKILGVSAQTVQQALEAEKMGADYLGVGAVFTTSTKSDADYVPYEELKAICHAVKIPVCAIGGIYRHNMMQLAGSGIDGVALVSAVFAAEHIETECRKLLAMSKKMTALKTDRL</sequence>